<dbReference type="Proteomes" id="UP001201163">
    <property type="component" value="Unassembled WGS sequence"/>
</dbReference>
<dbReference type="SUPFAM" id="SSF50475">
    <property type="entry name" value="FMN-binding split barrel"/>
    <property type="match status" value="1"/>
</dbReference>
<dbReference type="EMBL" id="JAKELL010000024">
    <property type="protein sequence ID" value="KAH8991943.1"/>
    <property type="molecule type" value="Genomic_DNA"/>
</dbReference>
<organism evidence="2 3">
    <name type="scientific">Lactarius akahatsu</name>
    <dbReference type="NCBI Taxonomy" id="416441"/>
    <lineage>
        <taxon>Eukaryota</taxon>
        <taxon>Fungi</taxon>
        <taxon>Dikarya</taxon>
        <taxon>Basidiomycota</taxon>
        <taxon>Agaricomycotina</taxon>
        <taxon>Agaricomycetes</taxon>
        <taxon>Russulales</taxon>
        <taxon>Russulaceae</taxon>
        <taxon>Lactarius</taxon>
    </lineage>
</organism>
<protein>
    <submittedName>
        <fullName evidence="2">Pyridoxamine 5'-phosphate oxidase-domain-containing protein</fullName>
    </submittedName>
</protein>
<sequence>MTTPRWYTALQQAVAQHSNSSLFQLATVDDAGKPCIRSLIHRAFLVPPSRPAFPIFVTSTDIRSAKVRQIAHADTVELVWWINATLDQFRISGLARVFASPQRSIPHTAVECGGINALEMSGVDWEAKRRELFDAVSEEMRASWCRPAGMPLKVGEENDWPTTVPKPNEAKTDREKELAELALSNYAIIAIDPLRVDWVQLGTKPYQRTFFNRTEDGWSEEAIVP</sequence>
<name>A0AAD4LHQ8_9AGAM</name>
<evidence type="ECO:0000313" key="2">
    <source>
        <dbReference type="EMBL" id="KAH8991943.1"/>
    </source>
</evidence>
<comment type="caution">
    <text evidence="2">The sequence shown here is derived from an EMBL/GenBank/DDBJ whole genome shotgun (WGS) entry which is preliminary data.</text>
</comment>
<evidence type="ECO:0000259" key="1">
    <source>
        <dbReference type="Pfam" id="PF12766"/>
    </source>
</evidence>
<feature type="domain" description="Pyridoxamine 5'-phosphate oxidase Alr4036 family FMN-binding" evidence="1">
    <location>
        <begin position="4"/>
        <end position="98"/>
    </location>
</feature>
<evidence type="ECO:0000313" key="3">
    <source>
        <dbReference type="Proteomes" id="UP001201163"/>
    </source>
</evidence>
<accession>A0AAD4LHQ8</accession>
<keyword evidence="3" id="KW-1185">Reference proteome</keyword>
<reference evidence="2" key="1">
    <citation type="submission" date="2022-01" db="EMBL/GenBank/DDBJ databases">
        <title>Comparative genomics reveals a dynamic genome evolution in the ectomycorrhizal milk-cap (Lactarius) mushrooms.</title>
        <authorList>
            <consortium name="DOE Joint Genome Institute"/>
            <person name="Lebreton A."/>
            <person name="Tang N."/>
            <person name="Kuo A."/>
            <person name="LaButti K."/>
            <person name="Drula E."/>
            <person name="Barry K."/>
            <person name="Clum A."/>
            <person name="Lipzen A."/>
            <person name="Mousain D."/>
            <person name="Ng V."/>
            <person name="Wang R."/>
            <person name="Wang X."/>
            <person name="Dai Y."/>
            <person name="Henrissat B."/>
            <person name="Grigoriev I.V."/>
            <person name="Guerin-Laguette A."/>
            <person name="Yu F."/>
            <person name="Martin F.M."/>
        </authorList>
    </citation>
    <scope>NUCLEOTIDE SEQUENCE</scope>
    <source>
        <strain evidence="2">QP</strain>
    </source>
</reference>
<dbReference type="Pfam" id="PF12766">
    <property type="entry name" value="Pyridox_oxase_2"/>
    <property type="match status" value="1"/>
</dbReference>
<dbReference type="GO" id="GO:0010181">
    <property type="term" value="F:FMN binding"/>
    <property type="evidence" value="ECO:0007669"/>
    <property type="project" value="InterPro"/>
</dbReference>
<dbReference type="InterPro" id="IPR024624">
    <property type="entry name" value="Pyridox_Oxase_Alr4036_FMN-bd"/>
</dbReference>
<dbReference type="Gene3D" id="2.30.110.10">
    <property type="entry name" value="Electron Transport, Fmn-binding Protein, Chain A"/>
    <property type="match status" value="1"/>
</dbReference>
<proteinExistence type="predicted"/>
<dbReference type="AlphaFoldDB" id="A0AAD4LHQ8"/>
<dbReference type="PANTHER" id="PTHR28243:SF1">
    <property type="entry name" value="PYRIDOXAMINE 5'-PHOSPHATE OXIDASE ALR4036 FAMILY FMN-BINDING DOMAIN-CONTAINING PROTEIN"/>
    <property type="match status" value="1"/>
</dbReference>
<gene>
    <name evidence="2" type="ORF">EDB92DRAFT_1934871</name>
</gene>
<dbReference type="PANTHER" id="PTHR28243">
    <property type="entry name" value="AGL049CP"/>
    <property type="match status" value="1"/>
</dbReference>
<dbReference type="InterPro" id="IPR012349">
    <property type="entry name" value="Split_barrel_FMN-bd"/>
</dbReference>